<dbReference type="InterPro" id="IPR015884">
    <property type="entry name" value="Malic_enzyme_CS"/>
</dbReference>
<dbReference type="RefSeq" id="WP_290316588.1">
    <property type="nucleotide sequence ID" value="NZ_JAUFPN010000110.1"/>
</dbReference>
<evidence type="ECO:0000256" key="2">
    <source>
        <dbReference type="ARBA" id="ARBA00001946"/>
    </source>
</evidence>
<dbReference type="Gene3D" id="3.40.50.10750">
    <property type="entry name" value="Isocitrate/Isopropylmalate dehydrogenase-like"/>
    <property type="match status" value="1"/>
</dbReference>
<evidence type="ECO:0000256" key="3">
    <source>
        <dbReference type="ARBA" id="ARBA00007686"/>
    </source>
</evidence>
<evidence type="ECO:0000259" key="8">
    <source>
        <dbReference type="SMART" id="SM00919"/>
    </source>
</evidence>
<dbReference type="SUPFAM" id="SSF53223">
    <property type="entry name" value="Aminoacid dehydrogenase-like, N-terminal domain"/>
    <property type="match status" value="1"/>
</dbReference>
<keyword evidence="6 10" id="KW-0560">Oxidoreductase</keyword>
<evidence type="ECO:0000256" key="6">
    <source>
        <dbReference type="ARBA" id="ARBA00023002"/>
    </source>
</evidence>
<reference evidence="11" key="1">
    <citation type="journal article" date="2019" name="Int. J. Syst. Evol. Microbiol.">
        <title>The Global Catalogue of Microorganisms (GCM) 10K type strain sequencing project: providing services to taxonomists for standard genome sequencing and annotation.</title>
        <authorList>
            <consortium name="The Broad Institute Genomics Platform"/>
            <consortium name="The Broad Institute Genome Sequencing Center for Infectious Disease"/>
            <person name="Wu L."/>
            <person name="Ma J."/>
        </authorList>
    </citation>
    <scope>NUCLEOTIDE SEQUENCE [LARGE SCALE GENOMIC DNA]</scope>
    <source>
        <strain evidence="11">CECT 7131</strain>
    </source>
</reference>
<dbReference type="Pfam" id="PF03949">
    <property type="entry name" value="Malic_M"/>
    <property type="match status" value="1"/>
</dbReference>
<evidence type="ECO:0000313" key="11">
    <source>
        <dbReference type="Proteomes" id="UP001529369"/>
    </source>
</evidence>
<dbReference type="InterPro" id="IPR012302">
    <property type="entry name" value="Malic_NAD-bd"/>
</dbReference>
<keyword evidence="7" id="KW-0511">Multifunctional enzyme</keyword>
<comment type="similarity">
    <text evidence="4">In the C-terminal section; belongs to the phosphate acetyltransferase and butyryltransferase family.</text>
</comment>
<feature type="domain" description="Malic enzyme N-terminal" evidence="9">
    <location>
        <begin position="36"/>
        <end position="169"/>
    </location>
</feature>
<gene>
    <name evidence="10" type="ORF">QWZ14_10425</name>
</gene>
<dbReference type="Gene3D" id="3.40.50.10950">
    <property type="match status" value="1"/>
</dbReference>
<dbReference type="PROSITE" id="PS00331">
    <property type="entry name" value="MALIC_ENZYMES"/>
    <property type="match status" value="1"/>
</dbReference>
<dbReference type="InterPro" id="IPR036291">
    <property type="entry name" value="NAD(P)-bd_dom_sf"/>
</dbReference>
<dbReference type="InterPro" id="IPR042113">
    <property type="entry name" value="P_AcTrfase_dom1"/>
</dbReference>
<protein>
    <submittedName>
        <fullName evidence="10">NADP-dependent malic enzyme</fullName>
        <ecNumber evidence="10">1.1.1.40</ecNumber>
    </submittedName>
</protein>
<dbReference type="SUPFAM" id="SSF53659">
    <property type="entry name" value="Isocitrate/Isopropylmalate dehydrogenase-like"/>
    <property type="match status" value="1"/>
</dbReference>
<dbReference type="SMART" id="SM00919">
    <property type="entry name" value="Malic_M"/>
    <property type="match status" value="1"/>
</dbReference>
<dbReference type="Proteomes" id="UP001529369">
    <property type="component" value="Unassembled WGS sequence"/>
</dbReference>
<dbReference type="SUPFAM" id="SSF51735">
    <property type="entry name" value="NAD(P)-binding Rossmann-fold domains"/>
    <property type="match status" value="1"/>
</dbReference>
<evidence type="ECO:0000256" key="1">
    <source>
        <dbReference type="ARBA" id="ARBA00001936"/>
    </source>
</evidence>
<comment type="cofactor">
    <cofactor evidence="1">
        <name>Mn(2+)</name>
        <dbReference type="ChEBI" id="CHEBI:29035"/>
    </cofactor>
</comment>
<dbReference type="InterPro" id="IPR012188">
    <property type="entry name" value="ME_PTA"/>
</dbReference>
<dbReference type="Pfam" id="PF01515">
    <property type="entry name" value="PTA_PTB"/>
    <property type="match status" value="1"/>
</dbReference>
<dbReference type="InterPro" id="IPR046346">
    <property type="entry name" value="Aminoacid_DH-like_N_sf"/>
</dbReference>
<accession>A0ABT8A5U8</accession>
<dbReference type="Gene3D" id="3.40.50.720">
    <property type="entry name" value="NAD(P)-binding Rossmann-like Domain"/>
    <property type="match status" value="1"/>
</dbReference>
<dbReference type="Gene3D" id="3.40.50.10380">
    <property type="entry name" value="Malic enzyme, N-terminal domain"/>
    <property type="match status" value="1"/>
</dbReference>
<dbReference type="PANTHER" id="PTHR43237">
    <property type="entry name" value="NADP-DEPENDENT MALIC ENZYME"/>
    <property type="match status" value="1"/>
</dbReference>
<evidence type="ECO:0000259" key="9">
    <source>
        <dbReference type="SMART" id="SM01274"/>
    </source>
</evidence>
<dbReference type="InterPro" id="IPR051674">
    <property type="entry name" value="Malate_Decarboxylase"/>
</dbReference>
<dbReference type="PIRSF" id="PIRSF036684">
    <property type="entry name" value="ME_PTA"/>
    <property type="match status" value="1"/>
</dbReference>
<dbReference type="InterPro" id="IPR002505">
    <property type="entry name" value="PTA_PTB"/>
</dbReference>
<sequence length="773" mass="82225">MDDAHKGTMPPISLADVRTARVTPEEALALHAEGRPGKLEIRLTKPLITARDLSLAYSPGVAEPCLHIARDPALAYDYTSKGNFVAVVSNGTAVLGLGNLGALASKPVMEGKVALFKRFADVDGIDLCIDTEDVDAFVNAVRYLGPSFGGINLEDIKAPECFVIEQRLRELMDIPVFHDDQHGTAIVAAAGLLNAVHLTGRALKDTTIVINGAGAAAVACAELMKAMGVTPRNVIMCDTKGVVYRGRTEGMNQWKSAHAVDTEARTLSQAMAGADCFFGLSVKGAVTPEMLRAMADKPIIFAMANPDPEITPEEAKAVRPDCIIATGRSDYPNQVNNVLGFPFIFRGALDVRASTINDAMKVAAAEALAMLAREDVPEEVNTAGAGAGTSLRFGPDYIIPNAFDPRLISRVPVAVARAAIASGVARKPIADLGKYARALAGRLDATANAMELITERVRANPRTVVFAEGEEEKVIRAAIAFHNSGYGSPVLVGREDRIRATLLTLGVPLPEGITIRNARNSDSNRRYAEYLYARRQREGFLLRDCQRLVNQDRNVFAGCMLALGDADAVVTGVTRSYAVALEGIATAIDPAPGGVMFGLTLLLARVSGTVFVADTAIHERPDAATLAEIAVQSAAAARRLGHEPRVAFLSFSTFGDPKGHIPGSLREAVRLLDERKVDFEYDGEMAADVALDPALRARLYPFCRLTGPANVLVMPGLHAAHILTKAVPRLTSGTAIGPLLMGLSRPVQIVPMDASVTQLLDMACLAAHAAIAR</sequence>
<dbReference type="SMART" id="SM01274">
    <property type="entry name" value="malic"/>
    <property type="match status" value="1"/>
</dbReference>
<dbReference type="InterPro" id="IPR012301">
    <property type="entry name" value="Malic_N_dom"/>
</dbReference>
<keyword evidence="5" id="KW-0479">Metal-binding</keyword>
<proteinExistence type="inferred from homology"/>
<comment type="similarity">
    <text evidence="3">In the N-terminal section; belongs to the malic enzymes family.</text>
</comment>
<dbReference type="CDD" id="cd05311">
    <property type="entry name" value="NAD_bind_2_malic_enz"/>
    <property type="match status" value="1"/>
</dbReference>
<dbReference type="GO" id="GO:0004473">
    <property type="term" value="F:malate dehydrogenase (decarboxylating) (NADP+) activity"/>
    <property type="evidence" value="ECO:0007669"/>
    <property type="project" value="UniProtKB-EC"/>
</dbReference>
<dbReference type="EMBL" id="JAUFPN010000110">
    <property type="protein sequence ID" value="MDN3564781.1"/>
    <property type="molecule type" value="Genomic_DNA"/>
</dbReference>
<evidence type="ECO:0000256" key="4">
    <source>
        <dbReference type="ARBA" id="ARBA00008756"/>
    </source>
</evidence>
<comment type="caution">
    <text evidence="10">The sequence shown here is derived from an EMBL/GenBank/DDBJ whole genome shotgun (WGS) entry which is preliminary data.</text>
</comment>
<feature type="domain" description="Malic enzyme NAD-binding" evidence="8">
    <location>
        <begin position="181"/>
        <end position="420"/>
    </location>
</feature>
<dbReference type="Pfam" id="PF00390">
    <property type="entry name" value="malic"/>
    <property type="match status" value="1"/>
</dbReference>
<keyword evidence="11" id="KW-1185">Reference proteome</keyword>
<comment type="cofactor">
    <cofactor evidence="2">
        <name>Mg(2+)</name>
        <dbReference type="ChEBI" id="CHEBI:18420"/>
    </cofactor>
</comment>
<organism evidence="10 11">
    <name type="scientific">Paeniroseomonas aquatica</name>
    <dbReference type="NCBI Taxonomy" id="373043"/>
    <lineage>
        <taxon>Bacteria</taxon>
        <taxon>Pseudomonadati</taxon>
        <taxon>Pseudomonadota</taxon>
        <taxon>Alphaproteobacteria</taxon>
        <taxon>Acetobacterales</taxon>
        <taxon>Acetobacteraceae</taxon>
        <taxon>Paeniroseomonas</taxon>
    </lineage>
</organism>
<dbReference type="PANTHER" id="PTHR43237:SF4">
    <property type="entry name" value="NADP-DEPENDENT MALIC ENZYME"/>
    <property type="match status" value="1"/>
</dbReference>
<dbReference type="EC" id="1.1.1.40" evidence="10"/>
<dbReference type="InterPro" id="IPR042112">
    <property type="entry name" value="P_AcTrfase_dom2"/>
</dbReference>
<evidence type="ECO:0000313" key="10">
    <source>
        <dbReference type="EMBL" id="MDN3564781.1"/>
    </source>
</evidence>
<dbReference type="InterPro" id="IPR045213">
    <property type="entry name" value="Malic_NAD-bd_bact_type"/>
</dbReference>
<evidence type="ECO:0000256" key="7">
    <source>
        <dbReference type="ARBA" id="ARBA00023268"/>
    </source>
</evidence>
<name>A0ABT8A5U8_9PROT</name>
<dbReference type="InterPro" id="IPR037062">
    <property type="entry name" value="Malic_N_dom_sf"/>
</dbReference>
<evidence type="ECO:0000256" key="5">
    <source>
        <dbReference type="ARBA" id="ARBA00022723"/>
    </source>
</evidence>